<dbReference type="SUPFAM" id="SSF52540">
    <property type="entry name" value="P-loop containing nucleoside triphosphate hydrolases"/>
    <property type="match status" value="1"/>
</dbReference>
<dbReference type="InterPro" id="IPR008978">
    <property type="entry name" value="HSP20-like_chaperone"/>
</dbReference>
<reference evidence="5" key="1">
    <citation type="submission" date="2016-02" db="EMBL/GenBank/DDBJ databases">
        <authorList>
            <person name="Wibberg D."/>
        </authorList>
    </citation>
    <scope>NUCLEOTIDE SEQUENCE [LARGE SCALE GENOMIC DNA]</scope>
</reference>
<dbReference type="GO" id="GO:0016887">
    <property type="term" value="F:ATP hydrolysis activity"/>
    <property type="evidence" value="ECO:0007669"/>
    <property type="project" value="InterPro"/>
</dbReference>
<dbReference type="NCBIfam" id="TIGR00345">
    <property type="entry name" value="GET3_arsA_TRC40"/>
    <property type="match status" value="1"/>
</dbReference>
<dbReference type="InterPro" id="IPR025723">
    <property type="entry name" value="ArsA/GET3_ATPase-like"/>
</dbReference>
<proteinExistence type="inferred from homology"/>
<dbReference type="PANTHER" id="PTHR10803">
    <property type="entry name" value="ARSENICAL PUMP-DRIVING ATPASE ARSENITE-TRANSLOCATING ATPASE"/>
    <property type="match status" value="1"/>
</dbReference>
<dbReference type="CDD" id="cd02035">
    <property type="entry name" value="ArsA"/>
    <property type="match status" value="1"/>
</dbReference>
<keyword evidence="4" id="KW-0378">Hydrolase</keyword>
<evidence type="ECO:0000256" key="1">
    <source>
        <dbReference type="ARBA" id="ARBA00011040"/>
    </source>
</evidence>
<dbReference type="Pfam" id="PF02374">
    <property type="entry name" value="ArsA_ATPase"/>
    <property type="match status" value="1"/>
</dbReference>
<evidence type="ECO:0000259" key="3">
    <source>
        <dbReference type="Pfam" id="PF17886"/>
    </source>
</evidence>
<protein>
    <submittedName>
        <fullName evidence="4">Arsenite-transporting ATPase</fullName>
        <ecNumber evidence="4">3.6.3.16</ecNumber>
    </submittedName>
</protein>
<organism evidence="4 5">
    <name type="scientific">Candidatus Protofrankia californiensis</name>
    <dbReference type="NCBI Taxonomy" id="1839754"/>
    <lineage>
        <taxon>Bacteria</taxon>
        <taxon>Bacillati</taxon>
        <taxon>Actinomycetota</taxon>
        <taxon>Actinomycetes</taxon>
        <taxon>Frankiales</taxon>
        <taxon>Frankiaceae</taxon>
        <taxon>Protofrankia</taxon>
    </lineage>
</organism>
<name>A0A1C3P813_9ACTN</name>
<dbReference type="GO" id="GO:0005524">
    <property type="term" value="F:ATP binding"/>
    <property type="evidence" value="ECO:0007669"/>
    <property type="project" value="InterPro"/>
</dbReference>
<dbReference type="Pfam" id="PF17886">
    <property type="entry name" value="ArsA_HSP20"/>
    <property type="match status" value="1"/>
</dbReference>
<keyword evidence="5" id="KW-1185">Reference proteome</keyword>
<dbReference type="AlphaFoldDB" id="A0A1C3P813"/>
<dbReference type="Gene3D" id="2.60.40.790">
    <property type="match status" value="1"/>
</dbReference>
<dbReference type="InterPro" id="IPR016300">
    <property type="entry name" value="ATPase_ArsA/GET3"/>
</dbReference>
<dbReference type="Proteomes" id="UP000199013">
    <property type="component" value="Unassembled WGS sequence"/>
</dbReference>
<evidence type="ECO:0000313" key="5">
    <source>
        <dbReference type="Proteomes" id="UP000199013"/>
    </source>
</evidence>
<feature type="domain" description="ArsA/GET3 Anion-transporting ATPase-like" evidence="2">
    <location>
        <begin position="1"/>
        <end position="302"/>
    </location>
</feature>
<accession>A0A1C3P813</accession>
<sequence length="404" mass="42812">MRCVLFTGKGGVGTTTVTAATATLAAQRGNRTLVLSADPAQGLAAVLDHPLSTAPVEIESGLFAQQVDTQRAFEDRWPTMQAPLRRLWEATGADPIEAGELTVPPGAGEVLTLLHLFDQIRSGDYDVIVVDAGPIAQLLRLLTLPETLAWYLRRIVPADGRLARLLRGGSRRLGRSDWPDVTAEPLAGAAVQLQSIMDEVREILSDPSRSSVRLVLTPETVVVSRTQAAVGALALHGFGVDAVVANRVHTDAGGDAWRAGWAAVHRDQLSAVDLSFAPIPVLRAAYRAGEPVGLEELAAFAAGAYSALDPAAVLGGGGRAGIGPLRVERTGDGFSILIDLPFVERSEIALARLGADELMVSVGSQRRMLTLPSALRRCDVSGAVLRDDRLVVSFVPDPSLWART</sequence>
<dbReference type="InterPro" id="IPR027417">
    <property type="entry name" value="P-loop_NTPase"/>
</dbReference>
<gene>
    <name evidence="4" type="ORF">FDG2_4740</name>
</gene>
<comment type="similarity">
    <text evidence="1">Belongs to the arsA ATPase family.</text>
</comment>
<dbReference type="Gene3D" id="3.40.50.300">
    <property type="entry name" value="P-loop containing nucleotide triphosphate hydrolases"/>
    <property type="match status" value="1"/>
</dbReference>
<dbReference type="InterPro" id="IPR040612">
    <property type="entry name" value="ArsA_HSP20-like"/>
</dbReference>
<evidence type="ECO:0000259" key="2">
    <source>
        <dbReference type="Pfam" id="PF02374"/>
    </source>
</evidence>
<evidence type="ECO:0000313" key="4">
    <source>
        <dbReference type="EMBL" id="SBW25975.1"/>
    </source>
</evidence>
<dbReference type="PANTHER" id="PTHR10803:SF3">
    <property type="entry name" value="ATPASE GET3"/>
    <property type="match status" value="1"/>
</dbReference>
<dbReference type="EMBL" id="FLUV01001983">
    <property type="protein sequence ID" value="SBW25975.1"/>
    <property type="molecule type" value="Genomic_DNA"/>
</dbReference>
<dbReference type="EC" id="3.6.3.16" evidence="4"/>
<feature type="domain" description="ArsA HSP20-like" evidence="3">
    <location>
        <begin position="332"/>
        <end position="394"/>
    </location>
</feature>